<keyword evidence="4 5" id="KW-0472">Membrane</keyword>
<dbReference type="RefSeq" id="XP_060424679.1">
    <property type="nucleotide sequence ID" value="XM_060580007.1"/>
</dbReference>
<feature type="transmembrane region" description="Helical" evidence="5">
    <location>
        <begin position="484"/>
        <end position="503"/>
    </location>
</feature>
<dbReference type="EMBL" id="JAHMHR010000055">
    <property type="protein sequence ID" value="KAK1659915.1"/>
    <property type="molecule type" value="Genomic_DNA"/>
</dbReference>
<evidence type="ECO:0000256" key="4">
    <source>
        <dbReference type="ARBA" id="ARBA00023136"/>
    </source>
</evidence>
<feature type="transmembrane region" description="Helical" evidence="5">
    <location>
        <begin position="379"/>
        <end position="398"/>
    </location>
</feature>
<feature type="transmembrane region" description="Helical" evidence="5">
    <location>
        <begin position="171"/>
        <end position="194"/>
    </location>
</feature>
<evidence type="ECO:0000256" key="2">
    <source>
        <dbReference type="ARBA" id="ARBA00022692"/>
    </source>
</evidence>
<keyword evidence="3 5" id="KW-1133">Transmembrane helix</keyword>
<accession>A0AAJ0AB45</accession>
<feature type="transmembrane region" description="Helical" evidence="5">
    <location>
        <begin position="71"/>
        <end position="92"/>
    </location>
</feature>
<dbReference type="GO" id="GO:0005886">
    <property type="term" value="C:plasma membrane"/>
    <property type="evidence" value="ECO:0007669"/>
    <property type="project" value="TreeGrafter"/>
</dbReference>
<evidence type="ECO:0000313" key="7">
    <source>
        <dbReference type="Proteomes" id="UP001224890"/>
    </source>
</evidence>
<proteinExistence type="predicted"/>
<evidence type="ECO:0000313" key="6">
    <source>
        <dbReference type="EMBL" id="KAK1659915.1"/>
    </source>
</evidence>
<dbReference type="AlphaFoldDB" id="A0AAJ0AB45"/>
<dbReference type="GO" id="GO:0022857">
    <property type="term" value="F:transmembrane transporter activity"/>
    <property type="evidence" value="ECO:0007669"/>
    <property type="project" value="InterPro"/>
</dbReference>
<name>A0AAJ0AB45_9PEZI</name>
<sequence>MPLGIIDAKLGEGAVLTGTVHLVRSSSSTSDLAHDVPRRRGTLMRTTYMGVDTVLVPQPSLKDPNDPLKEAAFWVIFFNTIIFASLPGPMLSPATFALAPILGVSITKVAELSGYHLLIVAAIGPLVSIFAQKYGKRPQFLFAAITGTLGTAVCIAGSQRSHYSTIFAGRMIQGLGATAWESLALAAIGDLFYLHERGWRIAMVVASSACTVSMTSIISGVMAERLGYKMLFIAELPFDIAGLVMTAALLPEMQFKRAAFTQQDLASSSQSSGDEEITAVKGPLDTNITAKNKIAETDVVIVPKKTFAQMLAPWSRQTYTEKSIVRLLAELFINFINPAVLWILAVSAVLNACFVASSYILSQIWSMPPYNLNIEQNGFFWAGALIGGLFAIPVGSICDWSAMTMSKWNGGVYEAEFRIPVNILGAALSGLGWFLLMWVVNHPYANGYFLGAFCLGCMAFSISVPSTSAGLYILDTFPQRSSEIFILQMMLKNFLFYSFSTFINTWTTEAGPGTVFMVLGIVSLGLFITCVPMYIFGKLNRKWINNLYAQHRFLLELAEGSKVLSAKD</sequence>
<feature type="transmembrane region" description="Helical" evidence="5">
    <location>
        <begin position="331"/>
        <end position="359"/>
    </location>
</feature>
<dbReference type="PANTHER" id="PTHR23502">
    <property type="entry name" value="MAJOR FACILITATOR SUPERFAMILY"/>
    <property type="match status" value="1"/>
</dbReference>
<dbReference type="SUPFAM" id="SSF103473">
    <property type="entry name" value="MFS general substrate transporter"/>
    <property type="match status" value="1"/>
</dbReference>
<dbReference type="GeneID" id="85464533"/>
<dbReference type="Pfam" id="PF07690">
    <property type="entry name" value="MFS_1"/>
    <property type="match status" value="1"/>
</dbReference>
<reference evidence="6" key="1">
    <citation type="submission" date="2021-06" db="EMBL/GenBank/DDBJ databases">
        <title>Comparative genomics, transcriptomics and evolutionary studies reveal genomic signatures of adaptation to plant cell wall in hemibiotrophic fungi.</title>
        <authorList>
            <consortium name="DOE Joint Genome Institute"/>
            <person name="Baroncelli R."/>
            <person name="Diaz J.F."/>
            <person name="Benocci T."/>
            <person name="Peng M."/>
            <person name="Battaglia E."/>
            <person name="Haridas S."/>
            <person name="Andreopoulos W."/>
            <person name="Labutti K."/>
            <person name="Pangilinan J."/>
            <person name="Floch G.L."/>
            <person name="Makela M.R."/>
            <person name="Henrissat B."/>
            <person name="Grigoriev I.V."/>
            <person name="Crouch J.A."/>
            <person name="De Vries R.P."/>
            <person name="Sukno S.A."/>
            <person name="Thon M.R."/>
        </authorList>
    </citation>
    <scope>NUCLEOTIDE SEQUENCE</scope>
    <source>
        <strain evidence="6">CBS 193.32</strain>
    </source>
</reference>
<feature type="transmembrane region" description="Helical" evidence="5">
    <location>
        <begin position="201"/>
        <end position="222"/>
    </location>
</feature>
<dbReference type="Proteomes" id="UP001224890">
    <property type="component" value="Unassembled WGS sequence"/>
</dbReference>
<feature type="transmembrane region" description="Helical" evidence="5">
    <location>
        <begin position="447"/>
        <end position="472"/>
    </location>
</feature>
<evidence type="ECO:0000256" key="3">
    <source>
        <dbReference type="ARBA" id="ARBA00022989"/>
    </source>
</evidence>
<feature type="transmembrane region" description="Helical" evidence="5">
    <location>
        <begin position="112"/>
        <end position="131"/>
    </location>
</feature>
<dbReference type="PANTHER" id="PTHR23502:SF29">
    <property type="entry name" value="TRANSPORTER, PUTATIVE (AFU_ORTHOLOGUE AFUA_6G06680)-RELATED"/>
    <property type="match status" value="1"/>
</dbReference>
<feature type="transmembrane region" description="Helical" evidence="5">
    <location>
        <begin position="140"/>
        <end position="159"/>
    </location>
</feature>
<organism evidence="6 7">
    <name type="scientific">Colletotrichum godetiae</name>
    <dbReference type="NCBI Taxonomy" id="1209918"/>
    <lineage>
        <taxon>Eukaryota</taxon>
        <taxon>Fungi</taxon>
        <taxon>Dikarya</taxon>
        <taxon>Ascomycota</taxon>
        <taxon>Pezizomycotina</taxon>
        <taxon>Sordariomycetes</taxon>
        <taxon>Hypocreomycetidae</taxon>
        <taxon>Glomerellales</taxon>
        <taxon>Glomerellaceae</taxon>
        <taxon>Colletotrichum</taxon>
        <taxon>Colletotrichum acutatum species complex</taxon>
    </lineage>
</organism>
<evidence type="ECO:0000256" key="1">
    <source>
        <dbReference type="ARBA" id="ARBA00004141"/>
    </source>
</evidence>
<dbReference type="InterPro" id="IPR036259">
    <property type="entry name" value="MFS_trans_sf"/>
</dbReference>
<gene>
    <name evidence="6" type="ORF">BDP55DRAFT_732932</name>
</gene>
<feature type="transmembrane region" description="Helical" evidence="5">
    <location>
        <begin position="515"/>
        <end position="536"/>
    </location>
</feature>
<comment type="caution">
    <text evidence="6">The sequence shown here is derived from an EMBL/GenBank/DDBJ whole genome shotgun (WGS) entry which is preliminary data.</text>
</comment>
<keyword evidence="7" id="KW-1185">Reference proteome</keyword>
<comment type="subcellular location">
    <subcellularLocation>
        <location evidence="1">Membrane</location>
        <topology evidence="1">Multi-pass membrane protein</topology>
    </subcellularLocation>
</comment>
<protein>
    <submittedName>
        <fullName evidence="6">Major facilitator superfamily domain-containing protein</fullName>
    </submittedName>
</protein>
<feature type="transmembrane region" description="Helical" evidence="5">
    <location>
        <begin position="419"/>
        <end position="441"/>
    </location>
</feature>
<dbReference type="Gene3D" id="1.20.1250.20">
    <property type="entry name" value="MFS general substrate transporter like domains"/>
    <property type="match status" value="1"/>
</dbReference>
<dbReference type="InterPro" id="IPR011701">
    <property type="entry name" value="MFS"/>
</dbReference>
<evidence type="ECO:0000256" key="5">
    <source>
        <dbReference type="SAM" id="Phobius"/>
    </source>
</evidence>
<keyword evidence="2 5" id="KW-0812">Transmembrane</keyword>